<dbReference type="PANTHER" id="PTHR12631:SF10">
    <property type="entry name" value="BETA-XYLOSIDASE-LIKE PROTEIN-RELATED"/>
    <property type="match status" value="1"/>
</dbReference>
<gene>
    <name evidence="5" type="ORF">NIES2135_13800</name>
</gene>
<protein>
    <recommendedName>
        <fullName evidence="4">Glycosyl hydrolases family 39 N-terminal catalytic domain-containing protein</fullName>
    </recommendedName>
</protein>
<evidence type="ECO:0000313" key="5">
    <source>
        <dbReference type="EMBL" id="BAY54563.1"/>
    </source>
</evidence>
<dbReference type="InterPro" id="IPR017853">
    <property type="entry name" value="GH"/>
</dbReference>
<name>A0A1Z4JD26_LEPBY</name>
<evidence type="ECO:0000256" key="2">
    <source>
        <dbReference type="ARBA" id="ARBA00022801"/>
    </source>
</evidence>
<dbReference type="InterPro" id="IPR051923">
    <property type="entry name" value="Glycosyl_Hydrolase_39"/>
</dbReference>
<dbReference type="SUPFAM" id="SSF51445">
    <property type="entry name" value="(Trans)glycosidases"/>
    <property type="match status" value="1"/>
</dbReference>
<dbReference type="GO" id="GO:0004553">
    <property type="term" value="F:hydrolase activity, hydrolyzing O-glycosyl compounds"/>
    <property type="evidence" value="ECO:0007669"/>
    <property type="project" value="TreeGrafter"/>
</dbReference>
<dbReference type="EMBL" id="AP018203">
    <property type="protein sequence ID" value="BAY54563.1"/>
    <property type="molecule type" value="Genomic_DNA"/>
</dbReference>
<evidence type="ECO:0000259" key="4">
    <source>
        <dbReference type="Pfam" id="PF01229"/>
    </source>
</evidence>
<evidence type="ECO:0000256" key="3">
    <source>
        <dbReference type="ARBA" id="ARBA00023295"/>
    </source>
</evidence>
<dbReference type="AlphaFoldDB" id="A0A1Z4JD26"/>
<organism evidence="5 6">
    <name type="scientific">Leptolyngbya boryana NIES-2135</name>
    <dbReference type="NCBI Taxonomy" id="1973484"/>
    <lineage>
        <taxon>Bacteria</taxon>
        <taxon>Bacillati</taxon>
        <taxon>Cyanobacteriota</taxon>
        <taxon>Cyanophyceae</taxon>
        <taxon>Leptolyngbyales</taxon>
        <taxon>Leptolyngbyaceae</taxon>
        <taxon>Leptolyngbya group</taxon>
        <taxon>Leptolyngbya</taxon>
    </lineage>
</organism>
<feature type="domain" description="Glycosyl hydrolases family 39 N-terminal catalytic" evidence="4">
    <location>
        <begin position="213"/>
        <end position="349"/>
    </location>
</feature>
<keyword evidence="3" id="KW-0326">Glycosidase</keyword>
<proteinExistence type="inferred from homology"/>
<keyword evidence="2" id="KW-0378">Hydrolase</keyword>
<keyword evidence="6" id="KW-1185">Reference proteome</keyword>
<dbReference type="Pfam" id="PF01229">
    <property type="entry name" value="Glyco_hydro_39"/>
    <property type="match status" value="1"/>
</dbReference>
<comment type="similarity">
    <text evidence="1">Belongs to the glycosyl hydrolase 39 family.</text>
</comment>
<sequence>MPIRITLIMMILVHIDYQIDSFQQSTQSVSLMSQNQNIATVDWSKSQAASTNLGYGLNAYQGFRPESFSTSAYQSNMSVMNPGLIRFHNSSMLQDSSTPDGLIDTARRVWDAKKVKAALVASFSSFKREQPQRMINIPTWPDWMDADRDGFLDRNQFDNYAKLCADLVKIVNQDAQLKVQYWEVTNEKDDHYFTQFYTESGWGGLKDAAKPDRVNELVTIYNKTAIAMKQADPTIQVGGIGLARPDLQPFYVPFIKGTANHLDFFTYHFYATGSASTSDQDVFQTTRAIGDYTRTIVQTLQNASPNRTIPAMLGEYNISWTWETRDPRMINHKGVVFDALTMVSALSNGATATLTWNEKDGVYGKMDDSSQMRLGGKFLQLLNQFMIGDRVSTKTAPDSAITTFAVNNAALGYKSYLLINSSNDLQQVQLDFAGWQPTQSTLETYTISASGYLNKTVNWSELNSGFAMPASSVMLFTFTK</sequence>
<dbReference type="Proteomes" id="UP000217895">
    <property type="component" value="Chromosome"/>
</dbReference>
<evidence type="ECO:0000313" key="6">
    <source>
        <dbReference type="Proteomes" id="UP000217895"/>
    </source>
</evidence>
<dbReference type="InterPro" id="IPR049166">
    <property type="entry name" value="GH39_cat"/>
</dbReference>
<evidence type="ECO:0000256" key="1">
    <source>
        <dbReference type="ARBA" id="ARBA00008875"/>
    </source>
</evidence>
<dbReference type="PANTHER" id="PTHR12631">
    <property type="entry name" value="ALPHA-L-IDURONIDASE"/>
    <property type="match status" value="1"/>
</dbReference>
<accession>A0A1Z4JD26</accession>
<dbReference type="Gene3D" id="3.20.20.80">
    <property type="entry name" value="Glycosidases"/>
    <property type="match status" value="1"/>
</dbReference>
<reference evidence="5 6" key="1">
    <citation type="submission" date="2017-06" db="EMBL/GenBank/DDBJ databases">
        <title>Genome sequencing of cyanobaciteial culture collection at National Institute for Environmental Studies (NIES).</title>
        <authorList>
            <person name="Hirose Y."/>
            <person name="Shimura Y."/>
            <person name="Fujisawa T."/>
            <person name="Nakamura Y."/>
            <person name="Kawachi M."/>
        </authorList>
    </citation>
    <scope>NUCLEOTIDE SEQUENCE [LARGE SCALE GENOMIC DNA]</scope>
    <source>
        <strain evidence="5 6">NIES-2135</strain>
    </source>
</reference>